<reference evidence="1" key="1">
    <citation type="journal article" date="2014" name="Int. J. Syst. Evol. Microbiol.">
        <title>Complete genome sequence of Corynebacterium casei LMG S-19264T (=DSM 44701T), isolated from a smear-ripened cheese.</title>
        <authorList>
            <consortium name="US DOE Joint Genome Institute (JGI-PGF)"/>
            <person name="Walter F."/>
            <person name="Albersmeier A."/>
            <person name="Kalinowski J."/>
            <person name="Ruckert C."/>
        </authorList>
    </citation>
    <scope>NUCLEOTIDE SEQUENCE</scope>
    <source>
        <strain evidence="1">JCM 3035</strain>
    </source>
</reference>
<name>A0A917RNG8_9ACTN</name>
<evidence type="ECO:0000313" key="2">
    <source>
        <dbReference type="Proteomes" id="UP000637788"/>
    </source>
</evidence>
<evidence type="ECO:0000313" key="1">
    <source>
        <dbReference type="EMBL" id="GGL15495.1"/>
    </source>
</evidence>
<dbReference type="Proteomes" id="UP000637788">
    <property type="component" value="Unassembled WGS sequence"/>
</dbReference>
<accession>A0A917RNG8</accession>
<protein>
    <recommendedName>
        <fullName evidence="3">Restriction endonuclease</fullName>
    </recommendedName>
</protein>
<organism evidence="1 2">
    <name type="scientific">Streptomyces flaveus</name>
    <dbReference type="NCBI Taxonomy" id="66370"/>
    <lineage>
        <taxon>Bacteria</taxon>
        <taxon>Bacillati</taxon>
        <taxon>Actinomycetota</taxon>
        <taxon>Actinomycetes</taxon>
        <taxon>Kitasatosporales</taxon>
        <taxon>Streptomycetaceae</taxon>
        <taxon>Streptomyces</taxon>
        <taxon>Streptomyces aurantiacus group</taxon>
    </lineage>
</organism>
<reference evidence="1" key="2">
    <citation type="submission" date="2020-09" db="EMBL/GenBank/DDBJ databases">
        <authorList>
            <person name="Sun Q."/>
            <person name="Ohkuma M."/>
        </authorList>
    </citation>
    <scope>NUCLEOTIDE SEQUENCE</scope>
    <source>
        <strain evidence="1">JCM 3035</strain>
    </source>
</reference>
<dbReference type="RefSeq" id="WP_189327545.1">
    <property type="nucleotide sequence ID" value="NZ_BMPQ01000052.1"/>
</dbReference>
<dbReference type="EMBL" id="BMPQ01000052">
    <property type="protein sequence ID" value="GGL15495.1"/>
    <property type="molecule type" value="Genomic_DNA"/>
</dbReference>
<dbReference type="AlphaFoldDB" id="A0A917RNG8"/>
<comment type="caution">
    <text evidence="1">The sequence shown here is derived from an EMBL/GenBank/DDBJ whole genome shotgun (WGS) entry which is preliminary data.</text>
</comment>
<gene>
    <name evidence="1" type="ORF">GCM10010094_90470</name>
</gene>
<evidence type="ECO:0008006" key="3">
    <source>
        <dbReference type="Google" id="ProtNLM"/>
    </source>
</evidence>
<keyword evidence="2" id="KW-1185">Reference proteome</keyword>
<sequence>MPFPPGDMVAAFGRHLHFKSLEQALCDRHPELADRVRFDDANHPMHLKVTLSGRRSVVLAQVRMGYTIVWAVMDPVLNSEPSVWPLDTPDEVLVDALHAVASAHLTDLPVASPWRWNESKPSDMTELADLLDARGVRVRRVAAGNGYFPYGPRHSPKLDIVGGRDGGFVEAEFPDAFVRISLKPALGWLVDVFLTECEAWGRVDLGWNLWRSTRPGPGIPRADVSVADIVDVLGRGLKAWDVEVPYEPASRGDRVSAERRSEWQESLFADEAALPESLELEDVNADLGQLIGDSAPRTSRRSTSPRHITDTVLEQLTAFGFGDLEEGDAELPIRSDAFHIEWHNRAKNLSTSEVQRLNGLAAAAGEDAPKRLIVITTAGISRPAAAFADTAKAFVFFVDRTADKLMALNSRAQEALLPRTNPTERGLEPW</sequence>
<proteinExistence type="predicted"/>